<dbReference type="SUPFAM" id="SSF101941">
    <property type="entry name" value="NAC domain"/>
    <property type="match status" value="1"/>
</dbReference>
<keyword evidence="4" id="KW-0539">Nucleus</keyword>
<evidence type="ECO:0000259" key="5">
    <source>
        <dbReference type="PROSITE" id="PS51005"/>
    </source>
</evidence>
<accession>A0A6A2X944</accession>
<dbReference type="PROSITE" id="PS51005">
    <property type="entry name" value="NAC"/>
    <property type="match status" value="1"/>
</dbReference>
<evidence type="ECO:0000256" key="3">
    <source>
        <dbReference type="ARBA" id="ARBA00023163"/>
    </source>
</evidence>
<evidence type="ECO:0000256" key="2">
    <source>
        <dbReference type="ARBA" id="ARBA00023125"/>
    </source>
</evidence>
<evidence type="ECO:0000313" key="6">
    <source>
        <dbReference type="EMBL" id="KAE8671941.1"/>
    </source>
</evidence>
<evidence type="ECO:0000313" key="7">
    <source>
        <dbReference type="Proteomes" id="UP000436088"/>
    </source>
</evidence>
<keyword evidence="2" id="KW-0238">DNA-binding</keyword>
<evidence type="ECO:0000256" key="4">
    <source>
        <dbReference type="ARBA" id="ARBA00023242"/>
    </source>
</evidence>
<evidence type="ECO:0000256" key="1">
    <source>
        <dbReference type="ARBA" id="ARBA00023015"/>
    </source>
</evidence>
<name>A0A6A2X944_HIBSY</name>
<dbReference type="EMBL" id="VEPZ02001457">
    <property type="protein sequence ID" value="KAE8671941.1"/>
    <property type="molecule type" value="Genomic_DNA"/>
</dbReference>
<gene>
    <name evidence="6" type="ORF">F3Y22_tig00111877pilonHSYRG00123</name>
</gene>
<dbReference type="InterPro" id="IPR036093">
    <property type="entry name" value="NAC_dom_sf"/>
</dbReference>
<keyword evidence="1" id="KW-0805">Transcription regulation</keyword>
<keyword evidence="3" id="KW-0804">Transcription</keyword>
<proteinExistence type="predicted"/>
<dbReference type="GO" id="GO:0003677">
    <property type="term" value="F:DNA binding"/>
    <property type="evidence" value="ECO:0007669"/>
    <property type="project" value="UniProtKB-KW"/>
</dbReference>
<keyword evidence="7" id="KW-1185">Reference proteome</keyword>
<feature type="domain" description="NAC" evidence="5">
    <location>
        <begin position="9"/>
        <end position="167"/>
    </location>
</feature>
<dbReference type="PANTHER" id="PTHR31719">
    <property type="entry name" value="NAC TRANSCRIPTION FACTOR 56"/>
    <property type="match status" value="1"/>
</dbReference>
<dbReference type="AlphaFoldDB" id="A0A6A2X944"/>
<dbReference type="Gene3D" id="2.170.150.80">
    <property type="entry name" value="NAC domain"/>
    <property type="match status" value="1"/>
</dbReference>
<protein>
    <submittedName>
        <fullName evidence="6">NAC transcription factor NAM-B1</fullName>
    </submittedName>
</protein>
<dbReference type="InterPro" id="IPR003441">
    <property type="entry name" value="NAC-dom"/>
</dbReference>
<reference evidence="6" key="1">
    <citation type="submission" date="2019-09" db="EMBL/GenBank/DDBJ databases">
        <title>Draft genome information of white flower Hibiscus syriacus.</title>
        <authorList>
            <person name="Kim Y.-M."/>
        </authorList>
    </citation>
    <scope>NUCLEOTIDE SEQUENCE [LARGE SCALE GENOMIC DNA]</scope>
    <source>
        <strain evidence="6">YM2019G1</strain>
    </source>
</reference>
<sequence>MEGNFIKSLPPGYKFKPTDEELVDFYLKRKTYKIPLPPVNIFRDVDLYKYDPFTLTGMCDNATSWNDITTEWYFFTPRDRKYPKGSRPGRSAGDGYWKATGKPTPVISGEVEVGSKRSLVYCRGKSPNGEKTDWIMHEYVLAQSPPRQRLNDQDMQLDWVLCRVYKKREPRSKSGNLVEGCNDKEQEENGISSDALKTVMPQRTSSVPFSNQYNDYMFPRYSESFGAGTMPAPLASMPLYHQFQSQVPTWQHFSGAGSSNLNFTASMDQEKNFTASDGFTLDVQQEEVDNGAILAKSEAGVMENGHDALNTLITFPGEFDDCLLPEFPDFCDSMLGENPTSYGCQETVFDDFSFTSTPTPLASISPNDQFQPLHFEPQMLPHQQQQQLSVDYQTESEVQVLKNGIPRPTKRRV</sequence>
<organism evidence="6 7">
    <name type="scientific">Hibiscus syriacus</name>
    <name type="common">Rose of Sharon</name>
    <dbReference type="NCBI Taxonomy" id="106335"/>
    <lineage>
        <taxon>Eukaryota</taxon>
        <taxon>Viridiplantae</taxon>
        <taxon>Streptophyta</taxon>
        <taxon>Embryophyta</taxon>
        <taxon>Tracheophyta</taxon>
        <taxon>Spermatophyta</taxon>
        <taxon>Magnoliopsida</taxon>
        <taxon>eudicotyledons</taxon>
        <taxon>Gunneridae</taxon>
        <taxon>Pentapetalae</taxon>
        <taxon>rosids</taxon>
        <taxon>malvids</taxon>
        <taxon>Malvales</taxon>
        <taxon>Malvaceae</taxon>
        <taxon>Malvoideae</taxon>
        <taxon>Hibiscus</taxon>
    </lineage>
</organism>
<comment type="caution">
    <text evidence="6">The sequence shown here is derived from an EMBL/GenBank/DDBJ whole genome shotgun (WGS) entry which is preliminary data.</text>
</comment>
<dbReference type="Pfam" id="PF02365">
    <property type="entry name" value="NAM"/>
    <property type="match status" value="1"/>
</dbReference>
<dbReference type="GO" id="GO:0006355">
    <property type="term" value="P:regulation of DNA-templated transcription"/>
    <property type="evidence" value="ECO:0007669"/>
    <property type="project" value="InterPro"/>
</dbReference>
<dbReference type="Proteomes" id="UP000436088">
    <property type="component" value="Unassembled WGS sequence"/>
</dbReference>
<dbReference type="PANTHER" id="PTHR31719:SF43">
    <property type="entry name" value="NAC TRANSCRIPTION FACTOR 56"/>
    <property type="match status" value="1"/>
</dbReference>